<sequence length="252" mass="28678">MSELRQRQAQAPKDSSESPSEPRSKSNKSSSNENSISVLDIIRLLVTLVVASCGLSYYITSSESLLWGYRPWFTKWPLVVRYIQGPIFLTPEQLSLYNGTDPNLPIYLALNGTIFDVSANPRIYGPGGMYGFFAGRDAARAFVTGCFEDDLTSDLAGVEEMFIPIDDEDSEEEKKLTKAQKKIRRERDVRLAKAEVRKHVEHWQNFYRDHKKYFEVGKVVGQMVVDGGKRELCDAAKSKRPKRNDQDVDRKD</sequence>
<dbReference type="SUPFAM" id="SSF55856">
    <property type="entry name" value="Cytochrome b5-like heme/steroid binding domain"/>
    <property type="match status" value="1"/>
</dbReference>
<evidence type="ECO:0000256" key="1">
    <source>
        <dbReference type="ARBA" id="ARBA00038357"/>
    </source>
</evidence>
<keyword evidence="5" id="KW-1185">Reference proteome</keyword>
<proteinExistence type="inferred from homology"/>
<evidence type="ECO:0000259" key="3">
    <source>
        <dbReference type="SMART" id="SM01117"/>
    </source>
</evidence>
<dbReference type="PANTHER" id="PTHR10281">
    <property type="entry name" value="MEMBRANE-ASSOCIATED PROGESTERONE RECEPTOR COMPONENT-RELATED"/>
    <property type="match status" value="1"/>
</dbReference>
<accession>A0A507QQ92</accession>
<dbReference type="InterPro" id="IPR036400">
    <property type="entry name" value="Cyt_B5-like_heme/steroid_sf"/>
</dbReference>
<feature type="region of interest" description="Disordered" evidence="2">
    <location>
        <begin position="1"/>
        <end position="32"/>
    </location>
</feature>
<evidence type="ECO:0000313" key="5">
    <source>
        <dbReference type="Proteomes" id="UP000319663"/>
    </source>
</evidence>
<organism evidence="4 5">
    <name type="scientific">Monascus purpureus</name>
    <name type="common">Red mold</name>
    <name type="synonym">Monascus anka</name>
    <dbReference type="NCBI Taxonomy" id="5098"/>
    <lineage>
        <taxon>Eukaryota</taxon>
        <taxon>Fungi</taxon>
        <taxon>Dikarya</taxon>
        <taxon>Ascomycota</taxon>
        <taxon>Pezizomycotina</taxon>
        <taxon>Eurotiomycetes</taxon>
        <taxon>Eurotiomycetidae</taxon>
        <taxon>Eurotiales</taxon>
        <taxon>Aspergillaceae</taxon>
        <taxon>Monascus</taxon>
    </lineage>
</organism>
<dbReference type="FunFam" id="3.10.120.10:FF:000018">
    <property type="entry name" value="Heme/steroid binding domain protein, putative"/>
    <property type="match status" value="1"/>
</dbReference>
<name>A0A507QQ92_MONPU</name>
<reference evidence="4 5" key="1">
    <citation type="submission" date="2019-06" db="EMBL/GenBank/DDBJ databases">
        <title>Wine fermentation using esterase from Monascus purpureus.</title>
        <authorList>
            <person name="Geng C."/>
            <person name="Zhang Y."/>
        </authorList>
    </citation>
    <scope>NUCLEOTIDE SEQUENCE [LARGE SCALE GENOMIC DNA]</scope>
    <source>
        <strain evidence="4">HQ1</strain>
    </source>
</reference>
<dbReference type="AlphaFoldDB" id="A0A507QQ92"/>
<gene>
    <name evidence="4" type="ORF">MPDQ_000247</name>
</gene>
<dbReference type="SMART" id="SM01117">
    <property type="entry name" value="Cyt-b5"/>
    <property type="match status" value="1"/>
</dbReference>
<dbReference type="PANTHER" id="PTHR10281:SF76">
    <property type="entry name" value="CALCUTTA CUP-RELATED"/>
    <property type="match status" value="1"/>
</dbReference>
<feature type="domain" description="Cytochrome b5 heme-binding" evidence="3">
    <location>
        <begin position="89"/>
        <end position="169"/>
    </location>
</feature>
<dbReference type="Gene3D" id="3.10.120.10">
    <property type="entry name" value="Cytochrome b5-like heme/steroid binding domain"/>
    <property type="match status" value="1"/>
</dbReference>
<evidence type="ECO:0000256" key="2">
    <source>
        <dbReference type="SAM" id="MobiDB-lite"/>
    </source>
</evidence>
<dbReference type="InterPro" id="IPR001199">
    <property type="entry name" value="Cyt_B5-like_heme/steroid-bd"/>
</dbReference>
<dbReference type="Proteomes" id="UP000319663">
    <property type="component" value="Unassembled WGS sequence"/>
</dbReference>
<dbReference type="GO" id="GO:0016020">
    <property type="term" value="C:membrane"/>
    <property type="evidence" value="ECO:0007669"/>
    <property type="project" value="TreeGrafter"/>
</dbReference>
<dbReference type="Pfam" id="PF00173">
    <property type="entry name" value="Cyt-b5"/>
    <property type="match status" value="1"/>
</dbReference>
<dbReference type="GO" id="GO:0012505">
    <property type="term" value="C:endomembrane system"/>
    <property type="evidence" value="ECO:0007669"/>
    <property type="project" value="TreeGrafter"/>
</dbReference>
<feature type="compositionally biased region" description="Basic and acidic residues" evidence="2">
    <location>
        <begin position="14"/>
        <end position="24"/>
    </location>
</feature>
<protein>
    <recommendedName>
        <fullName evidence="3">Cytochrome b5 heme-binding domain-containing protein</fullName>
    </recommendedName>
</protein>
<comment type="caution">
    <text evidence="4">The sequence shown here is derived from an EMBL/GenBank/DDBJ whole genome shotgun (WGS) entry which is preliminary data.</text>
</comment>
<comment type="similarity">
    <text evidence="1">Belongs to the cytochrome b5 family. MAPR subfamily.</text>
</comment>
<dbReference type="EMBL" id="VIFY01000100">
    <property type="protein sequence ID" value="TQB70629.1"/>
    <property type="molecule type" value="Genomic_DNA"/>
</dbReference>
<dbReference type="InterPro" id="IPR050577">
    <property type="entry name" value="MAPR/NEUFC/NENF-like"/>
</dbReference>
<dbReference type="OrthoDB" id="10257697at2759"/>
<evidence type="ECO:0000313" key="4">
    <source>
        <dbReference type="EMBL" id="TQB70629.1"/>
    </source>
</evidence>